<dbReference type="InterPro" id="IPR022635">
    <property type="entry name" value="DNA_polIII_beta_C"/>
</dbReference>
<accession>A0A6J5RGE3</accession>
<proteinExistence type="inferred from homology"/>
<dbReference type="GO" id="GO:0006271">
    <property type="term" value="P:DNA strand elongation involved in DNA replication"/>
    <property type="evidence" value="ECO:0007669"/>
    <property type="project" value="TreeGrafter"/>
</dbReference>
<reference evidence="12" key="1">
    <citation type="submission" date="2020-05" db="EMBL/GenBank/DDBJ databases">
        <authorList>
            <person name="Chiriac C."/>
            <person name="Salcher M."/>
            <person name="Ghai R."/>
            <person name="Kavagutti S V."/>
        </authorList>
    </citation>
    <scope>NUCLEOTIDE SEQUENCE</scope>
</reference>
<evidence type="ECO:0000256" key="8">
    <source>
        <dbReference type="ARBA" id="ARBA00023125"/>
    </source>
</evidence>
<dbReference type="EMBL" id="LR797246">
    <property type="protein sequence ID" value="CAB4196383.1"/>
    <property type="molecule type" value="Genomic_DNA"/>
</dbReference>
<dbReference type="Pfam" id="PF02767">
    <property type="entry name" value="DNA_pol3_beta_2"/>
    <property type="match status" value="1"/>
</dbReference>
<keyword evidence="8" id="KW-0238">DNA-binding</keyword>
<dbReference type="InterPro" id="IPR022634">
    <property type="entry name" value="DNA_polIII_beta_N"/>
</dbReference>
<dbReference type="InterPro" id="IPR001001">
    <property type="entry name" value="DNA_polIII_beta"/>
</dbReference>
<feature type="domain" description="DNA polymerase III beta sliding clamp N-terminal" evidence="9">
    <location>
        <begin position="1"/>
        <end position="118"/>
    </location>
</feature>
<keyword evidence="3" id="KW-0963">Cytoplasm</keyword>
<dbReference type="SUPFAM" id="SSF55979">
    <property type="entry name" value="DNA clamp"/>
    <property type="match status" value="3"/>
</dbReference>
<evidence type="ECO:0000256" key="6">
    <source>
        <dbReference type="ARBA" id="ARBA00022705"/>
    </source>
</evidence>
<dbReference type="PIRSF" id="PIRSF000804">
    <property type="entry name" value="DNA_pol_III_b"/>
    <property type="match status" value="1"/>
</dbReference>
<dbReference type="InterPro" id="IPR022637">
    <property type="entry name" value="DNA_polIII_beta_cen"/>
</dbReference>
<comment type="similarity">
    <text evidence="2">Belongs to the beta sliding clamp family.</text>
</comment>
<evidence type="ECO:0000259" key="11">
    <source>
        <dbReference type="Pfam" id="PF02768"/>
    </source>
</evidence>
<dbReference type="NCBIfam" id="TIGR00663">
    <property type="entry name" value="dnan"/>
    <property type="match status" value="1"/>
</dbReference>
<feature type="domain" description="DNA polymerase III beta sliding clamp central" evidence="10">
    <location>
        <begin position="129"/>
        <end position="247"/>
    </location>
</feature>
<evidence type="ECO:0000259" key="10">
    <source>
        <dbReference type="Pfam" id="PF02767"/>
    </source>
</evidence>
<protein>
    <submittedName>
        <fullName evidence="12">DnaN DNA polymerase sliding clamp subunit (PCNA homolog)</fullName>
    </submittedName>
</protein>
<name>A0A6J5RGE3_9CAUD</name>
<evidence type="ECO:0000256" key="3">
    <source>
        <dbReference type="ARBA" id="ARBA00022490"/>
    </source>
</evidence>
<keyword evidence="5" id="KW-0548">Nucleotidyltransferase</keyword>
<dbReference type="GO" id="GO:0003887">
    <property type="term" value="F:DNA-directed DNA polymerase activity"/>
    <property type="evidence" value="ECO:0007669"/>
    <property type="project" value="UniProtKB-KW"/>
</dbReference>
<evidence type="ECO:0000256" key="4">
    <source>
        <dbReference type="ARBA" id="ARBA00022679"/>
    </source>
</evidence>
<dbReference type="Pfam" id="PF00712">
    <property type="entry name" value="DNA_pol3_beta"/>
    <property type="match status" value="1"/>
</dbReference>
<evidence type="ECO:0000313" key="12">
    <source>
        <dbReference type="EMBL" id="CAB4196383.1"/>
    </source>
</evidence>
<dbReference type="GO" id="GO:0009360">
    <property type="term" value="C:DNA polymerase III complex"/>
    <property type="evidence" value="ECO:0007669"/>
    <property type="project" value="InterPro"/>
</dbReference>
<evidence type="ECO:0000256" key="5">
    <source>
        <dbReference type="ARBA" id="ARBA00022695"/>
    </source>
</evidence>
<dbReference type="InterPro" id="IPR046938">
    <property type="entry name" value="DNA_clamp_sf"/>
</dbReference>
<gene>
    <name evidence="12" type="ORF">UFOVP1299_81</name>
</gene>
<dbReference type="Pfam" id="PF02768">
    <property type="entry name" value="DNA_pol3_beta_3"/>
    <property type="match status" value="1"/>
</dbReference>
<evidence type="ECO:0000256" key="7">
    <source>
        <dbReference type="ARBA" id="ARBA00022932"/>
    </source>
</evidence>
<keyword evidence="7" id="KW-0239">DNA-directed DNA polymerase</keyword>
<dbReference type="SMART" id="SM00480">
    <property type="entry name" value="POL3Bc"/>
    <property type="match status" value="1"/>
</dbReference>
<dbReference type="GO" id="GO:0008408">
    <property type="term" value="F:3'-5' exonuclease activity"/>
    <property type="evidence" value="ECO:0007669"/>
    <property type="project" value="InterPro"/>
</dbReference>
<evidence type="ECO:0000259" key="9">
    <source>
        <dbReference type="Pfam" id="PF00712"/>
    </source>
</evidence>
<dbReference type="Gene3D" id="3.10.150.10">
    <property type="entry name" value="DNA Polymerase III, subunit A, domain 2"/>
    <property type="match status" value="1"/>
</dbReference>
<feature type="domain" description="DNA polymerase III beta sliding clamp C-terminal" evidence="11">
    <location>
        <begin position="250"/>
        <end position="366"/>
    </location>
</feature>
<sequence>MKLSIERSTLLNAIKGMKRIAKRNIYTPILSNALLIARDSRLHVNVTDRDIEISKSLVADVECQGKITVSLRELYDIAKGLDKYAVLEMEAVDTKLLLRSGGSMFSLDCLPVADFPFMSSGGPVEDFVIPARELLRLINHTKFAINNRDNRYYLNGLFIHTVKSGDKNVLRAVATDGHRVARVDTELAAGMGEIPGVIIPRATAVELSKSLAKIKGDVTVTLEGGTIIFEFDHTFIKSTLVDGVYPDYSRVIPSGNGNDKSLIVNAKTISQAAKRVSGKKEEQIKLNISKGKIVISINNGVEVLEALEAGYDSDAIEASINPRYLIENMDVIDGDVRFLFTGNPRDPVLINGINDPSALYVLMPTRG</sequence>
<keyword evidence="4" id="KW-0808">Transferase</keyword>
<dbReference type="PANTHER" id="PTHR30478:SF0">
    <property type="entry name" value="BETA SLIDING CLAMP"/>
    <property type="match status" value="1"/>
</dbReference>
<dbReference type="Gene3D" id="3.70.10.10">
    <property type="match status" value="1"/>
</dbReference>
<evidence type="ECO:0000256" key="2">
    <source>
        <dbReference type="ARBA" id="ARBA00010752"/>
    </source>
</evidence>
<dbReference type="CDD" id="cd00140">
    <property type="entry name" value="beta_clamp"/>
    <property type="match status" value="1"/>
</dbReference>
<evidence type="ECO:0000256" key="1">
    <source>
        <dbReference type="ARBA" id="ARBA00004496"/>
    </source>
</evidence>
<comment type="subcellular location">
    <subcellularLocation>
        <location evidence="1">Cytoplasm</location>
    </subcellularLocation>
</comment>
<keyword evidence="6" id="KW-0235">DNA replication</keyword>
<dbReference type="PANTHER" id="PTHR30478">
    <property type="entry name" value="DNA POLYMERASE III SUBUNIT BETA"/>
    <property type="match status" value="1"/>
</dbReference>
<dbReference type="GO" id="GO:0003677">
    <property type="term" value="F:DNA binding"/>
    <property type="evidence" value="ECO:0007669"/>
    <property type="project" value="UniProtKB-KW"/>
</dbReference>
<organism evidence="12">
    <name type="scientific">uncultured Caudovirales phage</name>
    <dbReference type="NCBI Taxonomy" id="2100421"/>
    <lineage>
        <taxon>Viruses</taxon>
        <taxon>Duplodnaviria</taxon>
        <taxon>Heunggongvirae</taxon>
        <taxon>Uroviricota</taxon>
        <taxon>Caudoviricetes</taxon>
        <taxon>Peduoviridae</taxon>
        <taxon>Maltschvirus</taxon>
        <taxon>Maltschvirus maltsch</taxon>
    </lineage>
</organism>